<evidence type="ECO:0000313" key="3">
    <source>
        <dbReference type="Proteomes" id="UP001259803"/>
    </source>
</evidence>
<dbReference type="InterPro" id="IPR037401">
    <property type="entry name" value="SnoaL-like"/>
</dbReference>
<evidence type="ECO:0000313" key="2">
    <source>
        <dbReference type="EMBL" id="MDT0575975.1"/>
    </source>
</evidence>
<name>A0ABU2ZHA7_9SPHN</name>
<dbReference type="RefSeq" id="WP_311340551.1">
    <property type="nucleotide sequence ID" value="NZ_JAVRHS010000004.1"/>
</dbReference>
<organism evidence="2 3">
    <name type="scientific">Croceicoccus esteveae</name>
    <dbReference type="NCBI Taxonomy" id="3075597"/>
    <lineage>
        <taxon>Bacteria</taxon>
        <taxon>Pseudomonadati</taxon>
        <taxon>Pseudomonadota</taxon>
        <taxon>Alphaproteobacteria</taxon>
        <taxon>Sphingomonadales</taxon>
        <taxon>Erythrobacteraceae</taxon>
        <taxon>Croceicoccus</taxon>
    </lineage>
</organism>
<dbReference type="SUPFAM" id="SSF54427">
    <property type="entry name" value="NTF2-like"/>
    <property type="match status" value="1"/>
</dbReference>
<dbReference type="Proteomes" id="UP001259803">
    <property type="component" value="Unassembled WGS sequence"/>
</dbReference>
<keyword evidence="3" id="KW-1185">Reference proteome</keyword>
<dbReference type="Pfam" id="PF12680">
    <property type="entry name" value="SnoaL_2"/>
    <property type="match status" value="1"/>
</dbReference>
<dbReference type="EMBL" id="JAVRHS010000004">
    <property type="protein sequence ID" value="MDT0575975.1"/>
    <property type="molecule type" value="Genomic_DNA"/>
</dbReference>
<evidence type="ECO:0000259" key="1">
    <source>
        <dbReference type="Pfam" id="PF12680"/>
    </source>
</evidence>
<dbReference type="PANTHER" id="PTHR41252">
    <property type="entry name" value="BLR2505 PROTEIN"/>
    <property type="match status" value="1"/>
</dbReference>
<proteinExistence type="predicted"/>
<sequence length="144" mass="15732">MTGSKLTDEAACQLVNDLFAATGSGDWQKAASMLTDDLVIHEADCVPMAGEYHGKDALQQLYTDVFTRLDVAELEQLGQTVGGDYVINIARMHFAQPGPEHPRLRPAELCERFTIRDGKVSEIKPYYFDPTALTAAAEAKQKGG</sequence>
<feature type="domain" description="SnoaL-like" evidence="1">
    <location>
        <begin position="15"/>
        <end position="122"/>
    </location>
</feature>
<protein>
    <submittedName>
        <fullName evidence="2">Nuclear transport factor 2 family protein</fullName>
    </submittedName>
</protein>
<accession>A0ABU2ZHA7</accession>
<reference evidence="2 3" key="1">
    <citation type="submission" date="2023-09" db="EMBL/GenBank/DDBJ databases">
        <authorList>
            <person name="Rey-Velasco X."/>
        </authorList>
    </citation>
    <scope>NUCLEOTIDE SEQUENCE [LARGE SCALE GENOMIC DNA]</scope>
    <source>
        <strain evidence="2 3">F390</strain>
    </source>
</reference>
<dbReference type="PANTHER" id="PTHR41252:SF1">
    <property type="entry name" value="BLR2505 PROTEIN"/>
    <property type="match status" value="1"/>
</dbReference>
<dbReference type="Gene3D" id="3.10.450.50">
    <property type="match status" value="1"/>
</dbReference>
<gene>
    <name evidence="2" type="ORF">RM533_07225</name>
</gene>
<comment type="caution">
    <text evidence="2">The sequence shown here is derived from an EMBL/GenBank/DDBJ whole genome shotgun (WGS) entry which is preliminary data.</text>
</comment>
<dbReference type="InterPro" id="IPR032710">
    <property type="entry name" value="NTF2-like_dom_sf"/>
</dbReference>